<gene>
    <name evidence="1" type="ORF">C8N34_12074</name>
</gene>
<comment type="caution">
    <text evidence="1">The sequence shown here is derived from an EMBL/GenBank/DDBJ whole genome shotgun (WGS) entry which is preliminary data.</text>
</comment>
<dbReference type="Proteomes" id="UP000244224">
    <property type="component" value="Unassembled WGS sequence"/>
</dbReference>
<sequence>MNMVRAWHTIPEISYFEMDDKDLLCAVQLSSVIVSFTANVGVIPQIEMIDEMVSATAMGVTVSVGQDQELDESVISGRTNGSNSMHLARNLINCLITLEGMLVLRSKADGSCE</sequence>
<dbReference type="RefSeq" id="WP_108130494.1">
    <property type="nucleotide sequence ID" value="NZ_QBKP01000020.1"/>
</dbReference>
<reference evidence="1 2" key="1">
    <citation type="submission" date="2018-04" db="EMBL/GenBank/DDBJ databases">
        <title>Genomic Encyclopedia of Archaeal and Bacterial Type Strains, Phase II (KMG-II): from individual species to whole genera.</title>
        <authorList>
            <person name="Goeker M."/>
        </authorList>
    </citation>
    <scope>NUCLEOTIDE SEQUENCE [LARGE SCALE GENOMIC DNA]</scope>
    <source>
        <strain evidence="1 2">DSM 21823</strain>
    </source>
</reference>
<protein>
    <submittedName>
        <fullName evidence="1">Uncharacterized protein</fullName>
    </submittedName>
</protein>
<evidence type="ECO:0000313" key="2">
    <source>
        <dbReference type="Proteomes" id="UP000244224"/>
    </source>
</evidence>
<accession>A0A2T6APT3</accession>
<dbReference type="EMBL" id="QBKP01000020">
    <property type="protein sequence ID" value="PTX45833.1"/>
    <property type="molecule type" value="Genomic_DNA"/>
</dbReference>
<keyword evidence="2" id="KW-1185">Reference proteome</keyword>
<evidence type="ECO:0000313" key="1">
    <source>
        <dbReference type="EMBL" id="PTX45833.1"/>
    </source>
</evidence>
<organism evidence="1 2">
    <name type="scientific">Gemmobacter caeni</name>
    <dbReference type="NCBI Taxonomy" id="589035"/>
    <lineage>
        <taxon>Bacteria</taxon>
        <taxon>Pseudomonadati</taxon>
        <taxon>Pseudomonadota</taxon>
        <taxon>Alphaproteobacteria</taxon>
        <taxon>Rhodobacterales</taxon>
        <taxon>Paracoccaceae</taxon>
        <taxon>Gemmobacter</taxon>
    </lineage>
</organism>
<dbReference type="AlphaFoldDB" id="A0A2T6APT3"/>
<proteinExistence type="predicted"/>
<name>A0A2T6APT3_9RHOB</name>